<accession>A0A7S1NYV4</accession>
<reference evidence="1" key="1">
    <citation type="submission" date="2021-01" db="EMBL/GenBank/DDBJ databases">
        <authorList>
            <person name="Corre E."/>
            <person name="Pelletier E."/>
            <person name="Niang G."/>
            <person name="Scheremetjew M."/>
            <person name="Finn R."/>
            <person name="Kale V."/>
            <person name="Holt S."/>
            <person name="Cochrane G."/>
            <person name="Meng A."/>
            <person name="Brown T."/>
            <person name="Cohen L."/>
        </authorList>
    </citation>
    <scope>NUCLEOTIDE SEQUENCE</scope>
    <source>
        <strain evidence="1">CCMP3346</strain>
    </source>
</reference>
<name>A0A7S1NYV4_9ALVE</name>
<evidence type="ECO:0000313" key="1">
    <source>
        <dbReference type="EMBL" id="CAD9049549.1"/>
    </source>
</evidence>
<organism evidence="1">
    <name type="scientific">Vitrella brassicaformis</name>
    <dbReference type="NCBI Taxonomy" id="1169539"/>
    <lineage>
        <taxon>Eukaryota</taxon>
        <taxon>Sar</taxon>
        <taxon>Alveolata</taxon>
        <taxon>Colpodellida</taxon>
        <taxon>Vitrellaceae</taxon>
        <taxon>Vitrella</taxon>
    </lineage>
</organism>
<protein>
    <submittedName>
        <fullName evidence="1">Uncharacterized protein</fullName>
    </submittedName>
</protein>
<dbReference type="AlphaFoldDB" id="A0A7S1NYV4"/>
<dbReference type="EMBL" id="HBGB01008144">
    <property type="protein sequence ID" value="CAD9049549.1"/>
    <property type="molecule type" value="Transcribed_RNA"/>
</dbReference>
<gene>
    <name evidence="1" type="ORF">VBRA1451_LOCUS4609</name>
</gene>
<sequence length="104" mass="11965">MKTKEENNHVWMDVIMYSCKHKCHLISSEFPVRFPRADAAQSQQYTSCSHPPSHFHSHSLPAPVDGWMGVRKHSINRPAGRCVDISGRKGDRQRKRVFSSIHLL</sequence>
<proteinExistence type="predicted"/>